<feature type="transmembrane region" description="Helical" evidence="5">
    <location>
        <begin position="287"/>
        <end position="305"/>
    </location>
</feature>
<feature type="transmembrane region" description="Helical" evidence="5">
    <location>
        <begin position="219"/>
        <end position="238"/>
    </location>
</feature>
<dbReference type="InterPro" id="IPR052524">
    <property type="entry name" value="MFS_Cyanate_Porter"/>
</dbReference>
<accession>A0A0U3GLM2</accession>
<dbReference type="Pfam" id="PF07690">
    <property type="entry name" value="MFS_1"/>
    <property type="match status" value="1"/>
</dbReference>
<evidence type="ECO:0000256" key="5">
    <source>
        <dbReference type="SAM" id="Phobius"/>
    </source>
</evidence>
<dbReference type="InterPro" id="IPR020846">
    <property type="entry name" value="MFS_dom"/>
</dbReference>
<evidence type="ECO:0000313" key="10">
    <source>
        <dbReference type="Proteomes" id="UP000321155"/>
    </source>
</evidence>
<feature type="transmembrane region" description="Helical" evidence="5">
    <location>
        <begin position="50"/>
        <end position="70"/>
    </location>
</feature>
<keyword evidence="2 5" id="KW-0812">Transmembrane</keyword>
<feature type="transmembrane region" description="Helical" evidence="5">
    <location>
        <begin position="20"/>
        <end position="44"/>
    </location>
</feature>
<dbReference type="PROSITE" id="PS50850">
    <property type="entry name" value="MFS"/>
    <property type="match status" value="1"/>
</dbReference>
<dbReference type="SUPFAM" id="SSF103473">
    <property type="entry name" value="MFS general substrate transporter"/>
    <property type="match status" value="1"/>
</dbReference>
<evidence type="ECO:0000256" key="3">
    <source>
        <dbReference type="ARBA" id="ARBA00022989"/>
    </source>
</evidence>
<dbReference type="PANTHER" id="PTHR23523">
    <property type="match status" value="1"/>
</dbReference>
<keyword evidence="4 5" id="KW-0472">Membrane</keyword>
<dbReference type="OrthoDB" id="5317164at2"/>
<feature type="transmembrane region" description="Helical" evidence="5">
    <location>
        <begin position="107"/>
        <end position="132"/>
    </location>
</feature>
<dbReference type="EMBL" id="CP013254">
    <property type="protein sequence ID" value="ALU40131.1"/>
    <property type="molecule type" value="Genomic_DNA"/>
</dbReference>
<keyword evidence="3 5" id="KW-1133">Transmembrane helix</keyword>
<dbReference type="Proteomes" id="UP000321155">
    <property type="component" value="Unassembled WGS sequence"/>
</dbReference>
<gene>
    <name evidence="7" type="ORF">AS188_10670</name>
    <name evidence="8" type="ORF">KFL01_03380</name>
</gene>
<feature type="transmembrane region" description="Helical" evidence="5">
    <location>
        <begin position="82"/>
        <end position="101"/>
    </location>
</feature>
<dbReference type="InterPro" id="IPR011701">
    <property type="entry name" value="MFS"/>
</dbReference>
<reference evidence="7 9" key="1">
    <citation type="submission" date="2015-11" db="EMBL/GenBank/DDBJ databases">
        <title>Complete Genome Sequence of Kocuria flava strain HO-9041.</title>
        <authorList>
            <person name="Zhou M."/>
            <person name="Dai J."/>
        </authorList>
    </citation>
    <scope>NUCLEOTIDE SEQUENCE [LARGE SCALE GENOMIC DNA]</scope>
    <source>
        <strain evidence="7 9">HO-9041</strain>
    </source>
</reference>
<dbReference type="RefSeq" id="WP_058858832.1">
    <property type="nucleotide sequence ID" value="NZ_BJZR01000005.1"/>
</dbReference>
<feature type="transmembrane region" description="Helical" evidence="5">
    <location>
        <begin position="144"/>
        <end position="164"/>
    </location>
</feature>
<feature type="transmembrane region" description="Helical" evidence="5">
    <location>
        <begin position="250"/>
        <end position="275"/>
    </location>
</feature>
<feature type="transmembrane region" description="Helical" evidence="5">
    <location>
        <begin position="311"/>
        <end position="332"/>
    </location>
</feature>
<proteinExistence type="predicted"/>
<dbReference type="InterPro" id="IPR036259">
    <property type="entry name" value="MFS_trans_sf"/>
</dbReference>
<name>A0A0U3GLM2_9MICC</name>
<dbReference type="GO" id="GO:0005886">
    <property type="term" value="C:plasma membrane"/>
    <property type="evidence" value="ECO:0007669"/>
    <property type="project" value="UniProtKB-SubCell"/>
</dbReference>
<organism evidence="7 9">
    <name type="scientific">Kocuria flava</name>
    <dbReference type="NCBI Taxonomy" id="446860"/>
    <lineage>
        <taxon>Bacteria</taxon>
        <taxon>Bacillati</taxon>
        <taxon>Actinomycetota</taxon>
        <taxon>Actinomycetes</taxon>
        <taxon>Micrococcales</taxon>
        <taxon>Micrococcaceae</taxon>
        <taxon>Kocuria</taxon>
    </lineage>
</organism>
<evidence type="ECO:0000313" key="9">
    <source>
        <dbReference type="Proteomes" id="UP000057181"/>
    </source>
</evidence>
<dbReference type="Gene3D" id="1.20.1250.20">
    <property type="entry name" value="MFS general substrate transporter like domains"/>
    <property type="match status" value="2"/>
</dbReference>
<protein>
    <submittedName>
        <fullName evidence="7">MFS transporter</fullName>
    </submittedName>
</protein>
<evidence type="ECO:0000256" key="2">
    <source>
        <dbReference type="ARBA" id="ARBA00022692"/>
    </source>
</evidence>
<comment type="subcellular location">
    <subcellularLocation>
        <location evidence="1">Cell membrane</location>
        <topology evidence="1">Multi-pass membrane protein</topology>
    </subcellularLocation>
</comment>
<evidence type="ECO:0000256" key="1">
    <source>
        <dbReference type="ARBA" id="ARBA00004651"/>
    </source>
</evidence>
<dbReference type="GO" id="GO:0022857">
    <property type="term" value="F:transmembrane transporter activity"/>
    <property type="evidence" value="ECO:0007669"/>
    <property type="project" value="InterPro"/>
</dbReference>
<feature type="transmembrane region" description="Helical" evidence="5">
    <location>
        <begin position="344"/>
        <end position="363"/>
    </location>
</feature>
<dbReference type="EMBL" id="BJZR01000005">
    <property type="protein sequence ID" value="GEO91032.1"/>
    <property type="molecule type" value="Genomic_DNA"/>
</dbReference>
<feature type="transmembrane region" description="Helical" evidence="5">
    <location>
        <begin position="170"/>
        <end position="192"/>
    </location>
</feature>
<dbReference type="Proteomes" id="UP000057181">
    <property type="component" value="Chromosome"/>
</dbReference>
<sequence>MPDVPPPAPRPRRPVPRAGLLLVCIGLVALVLRTPIVAVAPVLGQLRDELGITAAQAGLLTTVPVLCFAVASPLASVAIRRLGVEFAITATLVGVLAGVLVRSAGGVGAAMAGTVVIGLAITVGNIAVPLLIRRDFPPHRHSAATGLYTAALNIGSTLAALLTAPLAEAAGWRLALAASASAVLAGVVVWWLTAGRRAVVPGAVSRPAPAGRAPAGGRWAAAGLAAGFSGQAFAYYGVTAWLPSLLGDTVGMTVVGAGAASSFFQVFAIAGGLGVPLAARRFSTARVAAAIGVLWLSLPVGLLLAPAQWWAWTALGGVAQGGGITVIFVAIMQLARDNASAGRISAVVQSVGYGFGALAPTVVGAVQARTGSWTAALLVVLAATAAYLLGTTLSVRAIARRGRVR</sequence>
<dbReference type="AlphaFoldDB" id="A0A0U3GLM2"/>
<evidence type="ECO:0000259" key="6">
    <source>
        <dbReference type="PROSITE" id="PS50850"/>
    </source>
</evidence>
<keyword evidence="10" id="KW-1185">Reference proteome</keyword>
<dbReference type="STRING" id="446860.AS188_10670"/>
<dbReference type="KEGG" id="kfv:AS188_10670"/>
<reference evidence="8 10" key="2">
    <citation type="submission" date="2019-07" db="EMBL/GenBank/DDBJ databases">
        <title>Whole genome shotgun sequence of Kocuria flava NBRC 107626.</title>
        <authorList>
            <person name="Hosoyama A."/>
            <person name="Uohara A."/>
            <person name="Ohji S."/>
            <person name="Ichikawa N."/>
        </authorList>
    </citation>
    <scope>NUCLEOTIDE SEQUENCE [LARGE SCALE GENOMIC DNA]</scope>
    <source>
        <strain evidence="8 10">NBRC 107626</strain>
    </source>
</reference>
<feature type="domain" description="Major facilitator superfamily (MFS) profile" evidence="6">
    <location>
        <begin position="19"/>
        <end position="402"/>
    </location>
</feature>
<evidence type="ECO:0000256" key="4">
    <source>
        <dbReference type="ARBA" id="ARBA00023136"/>
    </source>
</evidence>
<feature type="transmembrane region" description="Helical" evidence="5">
    <location>
        <begin position="375"/>
        <end position="399"/>
    </location>
</feature>
<evidence type="ECO:0000313" key="8">
    <source>
        <dbReference type="EMBL" id="GEO91032.1"/>
    </source>
</evidence>
<dbReference type="PANTHER" id="PTHR23523:SF2">
    <property type="entry name" value="2-NITROIMIDAZOLE TRANSPORTER"/>
    <property type="match status" value="1"/>
</dbReference>
<evidence type="ECO:0000313" key="7">
    <source>
        <dbReference type="EMBL" id="ALU40131.1"/>
    </source>
</evidence>